<dbReference type="InterPro" id="IPR029787">
    <property type="entry name" value="Nucleotide_cyclase"/>
</dbReference>
<accession>A0ABU8MZ03</accession>
<dbReference type="PANTHER" id="PTHR43081">
    <property type="entry name" value="ADENYLATE CYCLASE, TERMINAL-DIFFERENTIATION SPECIFIC-RELATED"/>
    <property type="match status" value="1"/>
</dbReference>
<dbReference type="GO" id="GO:0016779">
    <property type="term" value="F:nucleotidyltransferase activity"/>
    <property type="evidence" value="ECO:0007669"/>
    <property type="project" value="UniProtKB-KW"/>
</dbReference>
<dbReference type="CDD" id="cd07302">
    <property type="entry name" value="CHD"/>
    <property type="match status" value="1"/>
</dbReference>
<protein>
    <submittedName>
        <fullName evidence="11">Adenylate/guanylate cyclase domain-containing protein</fullName>
        <ecNumber evidence="11">2.7.7.-</ecNumber>
    </submittedName>
</protein>
<feature type="domain" description="Guanylate cyclase" evidence="9">
    <location>
        <begin position="338"/>
        <end position="461"/>
    </location>
</feature>
<evidence type="ECO:0000259" key="10">
    <source>
        <dbReference type="PROSITE" id="PS50885"/>
    </source>
</evidence>
<gene>
    <name evidence="11" type="ORF">WCD74_29045</name>
</gene>
<dbReference type="EC" id="2.7.7.-" evidence="11"/>
<keyword evidence="12" id="KW-1185">Reference proteome</keyword>
<sequence length="545" mass="56305">MNTPAQDADASSQDVRWFSKATAGAFVVVSNVVGAAIVLTLAGWVLPTRALVTDESGAISRNVGLFGAYLLVAVVVGVAWGLAWVRVPPPPDRDADDEAWRLHRRRARAVVVGAPFRLAVVQAVPWCVAVVLFAGMNAAYSPRLALVVACVVALGGLATVAVAYRLTEIALRREVSRVLSQDPPNGLTLPGVAVRSVGGWVLGTGVPVVGVALIAATSLIVPDYYTVTRLGTVVLVLAAIALAVGFLLTALTANSIAGPVVAVRRALGRVESGELDVTVPVTDATELGLLQAGFNTMVTGLRDRDRIRALFGRHVGEDVAQAAMEGDLELGGEVREVAVLFVDLVGSTRMALDRPPHEVVDVLNTFFARVVDAVEAHHGWINKFEGDAALAVFGTPSAVADPAGCALAAARDLAARLDALGTVSAGIGVSAGPAVAGNIGDARRYEYTVIGDPVNEAARLTDLAKTVPGCVAASGAAVSRADAGERARWEVVGRQCLRGRHEETEYSAPADRLASHDPCDPVAATDGTDEAGEAARGSGGMAAQA</sequence>
<dbReference type="RefSeq" id="WP_337698416.1">
    <property type="nucleotide sequence ID" value="NZ_JBBEGN010000029.1"/>
</dbReference>
<evidence type="ECO:0000259" key="9">
    <source>
        <dbReference type="PROSITE" id="PS50125"/>
    </source>
</evidence>
<feature type="transmembrane region" description="Helical" evidence="8">
    <location>
        <begin position="108"/>
        <end position="132"/>
    </location>
</feature>
<evidence type="ECO:0000313" key="12">
    <source>
        <dbReference type="Proteomes" id="UP001385809"/>
    </source>
</evidence>
<keyword evidence="11" id="KW-0548">Nucleotidyltransferase</keyword>
<dbReference type="SUPFAM" id="SSF158472">
    <property type="entry name" value="HAMP domain-like"/>
    <property type="match status" value="1"/>
</dbReference>
<evidence type="ECO:0000256" key="5">
    <source>
        <dbReference type="ARBA" id="ARBA00022989"/>
    </source>
</evidence>
<reference evidence="11 12" key="1">
    <citation type="submission" date="2024-03" db="EMBL/GenBank/DDBJ databases">
        <title>Actinomycetospora sp. OC33-EN08, a novel actinomycete isolated from wild orchid (Aerides multiflora).</title>
        <authorList>
            <person name="Suriyachadkun C."/>
        </authorList>
    </citation>
    <scope>NUCLEOTIDE SEQUENCE [LARGE SCALE GENOMIC DNA]</scope>
    <source>
        <strain evidence="11 12">OC33-EN08</strain>
    </source>
</reference>
<comment type="caution">
    <text evidence="11">The sequence shown here is derived from an EMBL/GenBank/DDBJ whole genome shotgun (WGS) entry which is preliminary data.</text>
</comment>
<dbReference type="Proteomes" id="UP001385809">
    <property type="component" value="Unassembled WGS sequence"/>
</dbReference>
<keyword evidence="5 8" id="KW-1133">Transmembrane helix</keyword>
<evidence type="ECO:0000256" key="6">
    <source>
        <dbReference type="ARBA" id="ARBA00023136"/>
    </source>
</evidence>
<dbReference type="PROSITE" id="PS50125">
    <property type="entry name" value="GUANYLATE_CYCLASE_2"/>
    <property type="match status" value="1"/>
</dbReference>
<keyword evidence="3" id="KW-1003">Cell membrane</keyword>
<dbReference type="Pfam" id="PF00211">
    <property type="entry name" value="Guanylate_cyc"/>
    <property type="match status" value="1"/>
</dbReference>
<feature type="transmembrane region" description="Helical" evidence="8">
    <location>
        <begin position="21"/>
        <end position="46"/>
    </location>
</feature>
<feature type="transmembrane region" description="Helical" evidence="8">
    <location>
        <begin position="233"/>
        <end position="257"/>
    </location>
</feature>
<dbReference type="PROSITE" id="PS50885">
    <property type="entry name" value="HAMP"/>
    <property type="match status" value="1"/>
</dbReference>
<dbReference type="InterPro" id="IPR050697">
    <property type="entry name" value="Adenylyl/Guanylyl_Cyclase_3/4"/>
</dbReference>
<evidence type="ECO:0000256" key="8">
    <source>
        <dbReference type="SAM" id="Phobius"/>
    </source>
</evidence>
<dbReference type="EMBL" id="JBBEGN010000029">
    <property type="protein sequence ID" value="MEJ2871837.1"/>
    <property type="molecule type" value="Genomic_DNA"/>
</dbReference>
<dbReference type="CDD" id="cd06225">
    <property type="entry name" value="HAMP"/>
    <property type="match status" value="1"/>
</dbReference>
<evidence type="ECO:0000256" key="3">
    <source>
        <dbReference type="ARBA" id="ARBA00022475"/>
    </source>
</evidence>
<dbReference type="SUPFAM" id="SSF55073">
    <property type="entry name" value="Nucleotide cyclase"/>
    <property type="match status" value="1"/>
</dbReference>
<keyword evidence="6 8" id="KW-0472">Membrane</keyword>
<comment type="similarity">
    <text evidence="2">Belongs to the adenylyl cyclase class-3 family.</text>
</comment>
<dbReference type="InterPro" id="IPR003660">
    <property type="entry name" value="HAMP_dom"/>
</dbReference>
<evidence type="ECO:0000256" key="7">
    <source>
        <dbReference type="SAM" id="MobiDB-lite"/>
    </source>
</evidence>
<feature type="transmembrane region" description="Helical" evidence="8">
    <location>
        <begin position="144"/>
        <end position="164"/>
    </location>
</feature>
<dbReference type="PANTHER" id="PTHR43081:SF17">
    <property type="entry name" value="BLL5647 PROTEIN"/>
    <property type="match status" value="1"/>
</dbReference>
<name>A0ABU8MZ03_9PSEU</name>
<evidence type="ECO:0000256" key="4">
    <source>
        <dbReference type="ARBA" id="ARBA00022692"/>
    </source>
</evidence>
<evidence type="ECO:0000256" key="1">
    <source>
        <dbReference type="ARBA" id="ARBA00004651"/>
    </source>
</evidence>
<dbReference type="SMART" id="SM00044">
    <property type="entry name" value="CYCc"/>
    <property type="match status" value="1"/>
</dbReference>
<comment type="subcellular location">
    <subcellularLocation>
        <location evidence="1">Cell membrane</location>
        <topology evidence="1">Multi-pass membrane protein</topology>
    </subcellularLocation>
</comment>
<dbReference type="Gene3D" id="6.10.340.10">
    <property type="match status" value="1"/>
</dbReference>
<dbReference type="Gene3D" id="3.30.70.1230">
    <property type="entry name" value="Nucleotide cyclase"/>
    <property type="match status" value="1"/>
</dbReference>
<feature type="transmembrane region" description="Helical" evidence="8">
    <location>
        <begin position="197"/>
        <end position="221"/>
    </location>
</feature>
<evidence type="ECO:0000256" key="2">
    <source>
        <dbReference type="ARBA" id="ARBA00005381"/>
    </source>
</evidence>
<organism evidence="11 12">
    <name type="scientific">Actinomycetospora aurantiaca</name>
    <dbReference type="NCBI Taxonomy" id="3129233"/>
    <lineage>
        <taxon>Bacteria</taxon>
        <taxon>Bacillati</taxon>
        <taxon>Actinomycetota</taxon>
        <taxon>Actinomycetes</taxon>
        <taxon>Pseudonocardiales</taxon>
        <taxon>Pseudonocardiaceae</taxon>
        <taxon>Actinomycetospora</taxon>
    </lineage>
</organism>
<dbReference type="InterPro" id="IPR001054">
    <property type="entry name" value="A/G_cyclase"/>
</dbReference>
<feature type="transmembrane region" description="Helical" evidence="8">
    <location>
        <begin position="66"/>
        <end position="87"/>
    </location>
</feature>
<feature type="region of interest" description="Disordered" evidence="7">
    <location>
        <begin position="503"/>
        <end position="545"/>
    </location>
</feature>
<dbReference type="Pfam" id="PF00672">
    <property type="entry name" value="HAMP"/>
    <property type="match status" value="1"/>
</dbReference>
<evidence type="ECO:0000313" key="11">
    <source>
        <dbReference type="EMBL" id="MEJ2871837.1"/>
    </source>
</evidence>
<proteinExistence type="inferred from homology"/>
<feature type="domain" description="HAMP" evidence="10">
    <location>
        <begin position="254"/>
        <end position="306"/>
    </location>
</feature>
<dbReference type="SMART" id="SM00304">
    <property type="entry name" value="HAMP"/>
    <property type="match status" value="1"/>
</dbReference>
<keyword evidence="4 8" id="KW-0812">Transmembrane</keyword>
<keyword evidence="11" id="KW-0808">Transferase</keyword>